<evidence type="ECO:0000256" key="7">
    <source>
        <dbReference type="ARBA" id="ARBA00023180"/>
    </source>
</evidence>
<dbReference type="AlphaFoldDB" id="A0AA88AFF4"/>
<protein>
    <submittedName>
        <fullName evidence="9">Uncharacterized protein</fullName>
    </submittedName>
</protein>
<dbReference type="PRINTS" id="PR00019">
    <property type="entry name" value="LEURICHRPT"/>
</dbReference>
<comment type="subcellular location">
    <subcellularLocation>
        <location evidence="1">Membrane</location>
        <topology evidence="1">Single-pass type I membrane protein</topology>
    </subcellularLocation>
</comment>
<comment type="caution">
    <text evidence="9">The sequence shown here is derived from an EMBL/GenBank/DDBJ whole genome shotgun (WGS) entry which is preliminary data.</text>
</comment>
<dbReference type="GO" id="GO:0016020">
    <property type="term" value="C:membrane"/>
    <property type="evidence" value="ECO:0007669"/>
    <property type="project" value="UniProtKB-SubCell"/>
</dbReference>
<feature type="region of interest" description="Disordered" evidence="8">
    <location>
        <begin position="1"/>
        <end position="21"/>
    </location>
</feature>
<evidence type="ECO:0000256" key="3">
    <source>
        <dbReference type="ARBA" id="ARBA00022729"/>
    </source>
</evidence>
<dbReference type="PANTHER" id="PTHR48063:SF112">
    <property type="entry name" value="RECEPTOR LIKE PROTEIN 30-LIKE"/>
    <property type="match status" value="1"/>
</dbReference>
<dbReference type="EMBL" id="BTGU01000019">
    <property type="protein sequence ID" value="GMN44908.1"/>
    <property type="molecule type" value="Genomic_DNA"/>
</dbReference>
<keyword evidence="2" id="KW-0812">Transmembrane</keyword>
<evidence type="ECO:0000256" key="2">
    <source>
        <dbReference type="ARBA" id="ARBA00022692"/>
    </source>
</evidence>
<reference evidence="9" key="1">
    <citation type="submission" date="2023-07" db="EMBL/GenBank/DDBJ databases">
        <title>draft genome sequence of fig (Ficus carica).</title>
        <authorList>
            <person name="Takahashi T."/>
            <person name="Nishimura K."/>
        </authorList>
    </citation>
    <scope>NUCLEOTIDE SEQUENCE</scope>
</reference>
<accession>A0AA88AFF4</accession>
<gene>
    <name evidence="9" type="ORF">TIFTF001_014099</name>
</gene>
<evidence type="ECO:0000256" key="6">
    <source>
        <dbReference type="ARBA" id="ARBA00023170"/>
    </source>
</evidence>
<keyword evidence="10" id="KW-1185">Reference proteome</keyword>
<dbReference type="InterPro" id="IPR001611">
    <property type="entry name" value="Leu-rich_rpt"/>
</dbReference>
<feature type="compositionally biased region" description="Basic and acidic residues" evidence="8">
    <location>
        <begin position="10"/>
        <end position="21"/>
    </location>
</feature>
<dbReference type="SUPFAM" id="SSF52047">
    <property type="entry name" value="RNI-like"/>
    <property type="match status" value="1"/>
</dbReference>
<organism evidence="9 10">
    <name type="scientific">Ficus carica</name>
    <name type="common">Common fig</name>
    <dbReference type="NCBI Taxonomy" id="3494"/>
    <lineage>
        <taxon>Eukaryota</taxon>
        <taxon>Viridiplantae</taxon>
        <taxon>Streptophyta</taxon>
        <taxon>Embryophyta</taxon>
        <taxon>Tracheophyta</taxon>
        <taxon>Spermatophyta</taxon>
        <taxon>Magnoliopsida</taxon>
        <taxon>eudicotyledons</taxon>
        <taxon>Gunneridae</taxon>
        <taxon>Pentapetalae</taxon>
        <taxon>rosids</taxon>
        <taxon>fabids</taxon>
        <taxon>Rosales</taxon>
        <taxon>Moraceae</taxon>
        <taxon>Ficeae</taxon>
        <taxon>Ficus</taxon>
    </lineage>
</organism>
<evidence type="ECO:0000313" key="10">
    <source>
        <dbReference type="Proteomes" id="UP001187192"/>
    </source>
</evidence>
<keyword evidence="7" id="KW-0325">Glycoprotein</keyword>
<keyword evidence="5" id="KW-0472">Membrane</keyword>
<dbReference type="PROSITE" id="PS51450">
    <property type="entry name" value="LRR"/>
    <property type="match status" value="1"/>
</dbReference>
<evidence type="ECO:0000256" key="5">
    <source>
        <dbReference type="ARBA" id="ARBA00023136"/>
    </source>
</evidence>
<name>A0AA88AFF4_FICCA</name>
<evidence type="ECO:0000256" key="8">
    <source>
        <dbReference type="SAM" id="MobiDB-lite"/>
    </source>
</evidence>
<evidence type="ECO:0000256" key="4">
    <source>
        <dbReference type="ARBA" id="ARBA00022989"/>
    </source>
</evidence>
<keyword evidence="6" id="KW-0675">Receptor</keyword>
<keyword evidence="3" id="KW-0732">Signal</keyword>
<evidence type="ECO:0000256" key="1">
    <source>
        <dbReference type="ARBA" id="ARBA00004479"/>
    </source>
</evidence>
<dbReference type="Pfam" id="PF00560">
    <property type="entry name" value="LRR_1"/>
    <property type="match status" value="3"/>
</dbReference>
<keyword evidence="4" id="KW-1133">Transmembrane helix</keyword>
<dbReference type="InterPro" id="IPR032675">
    <property type="entry name" value="LRR_dom_sf"/>
</dbReference>
<dbReference type="InterPro" id="IPR046956">
    <property type="entry name" value="RLP23-like"/>
</dbReference>
<sequence length="239" mass="26774">MKAGFLHGKMKTERKSVANGKESDVATRRSMSFALNLHHDREQYIRLGDKILSPLLMELLHLKYLDRSHNYFDGLVSYLGNLSRLQYLDLSNIDTHNYGFGSIKWLSCLSNLEYLDLNHNQIQDVGWLKIISGLTKLSTLRFTACFPPPPSLSSLSHINASSTSLTAIYLGNNFLTFSIFQLLLNSSSTANLVFLDLSTNELSGSIPESFGNLCNLRVLDLSQNKLRGQLGFVIICLPV</sequence>
<proteinExistence type="predicted"/>
<dbReference type="Gene3D" id="3.80.10.10">
    <property type="entry name" value="Ribonuclease Inhibitor"/>
    <property type="match status" value="2"/>
</dbReference>
<dbReference type="PANTHER" id="PTHR48063">
    <property type="entry name" value="LRR RECEPTOR-LIKE KINASE"/>
    <property type="match status" value="1"/>
</dbReference>
<evidence type="ECO:0000313" key="9">
    <source>
        <dbReference type="EMBL" id="GMN44908.1"/>
    </source>
</evidence>
<dbReference type="Proteomes" id="UP001187192">
    <property type="component" value="Unassembled WGS sequence"/>
</dbReference>